<evidence type="ECO:0000256" key="6">
    <source>
        <dbReference type="ARBA" id="ARBA00022970"/>
    </source>
</evidence>
<dbReference type="Gene3D" id="3.40.50.300">
    <property type="entry name" value="P-loop containing nucleotide triphosphate hydrolases"/>
    <property type="match status" value="2"/>
</dbReference>
<dbReference type="CDD" id="cd03224">
    <property type="entry name" value="ABC_TM1139_LivF_branched"/>
    <property type="match status" value="1"/>
</dbReference>
<keyword evidence="2" id="KW-0813">Transport</keyword>
<dbReference type="PROSITE" id="PS50893">
    <property type="entry name" value="ABC_TRANSPORTER_2"/>
    <property type="match status" value="2"/>
</dbReference>
<sequence>MTLLEVRHLSRAFGGVQAVDAIDFDLEAGEMLALIGPNGAGKSTTFNMIGGQLRPSSGVVRLAGRDITGLPPRAIARLGVGRTFQVAATFAGLAVLENVQMALLAHDRKIFRAWRPARLARRDAALALLEQVGMQEQAERPCSELAYGDVKRVELAMALAGAPRLLLMDEPTAGMAPAERHALMALTQRLARERGMAVLFTEHSMDVVFAHADRLLVLARGKLIAQGTPAQVRDDAQVQAVYFGSGATFADRDVGARPARHEGPSNDALAPVRPAADIPPGLDAAGGFHACSAEEPLLRVQGLHGGYGAARILFDIDLDVRRGEVVALMGRNGAGKSTTIKTLMGLLPASEGRVDFMGRDITGWPAHRIARLGLGYVPEERRIFTDLTVDQNLAVARQAARHWPDGTPGPSWDASRLYEQFPHLASLRDRVGSRMSGGEQQMLAVARTLMGNPYLVLLDEPSEGVAPVIVEQMAALILALKRQGASILLSEQNLHFAALVADRAYVLDQGRIRYAGAMSSLNGDMAARRSWLGV</sequence>
<evidence type="ECO:0000256" key="5">
    <source>
        <dbReference type="ARBA" id="ARBA00022840"/>
    </source>
</evidence>
<dbReference type="GO" id="GO:0016887">
    <property type="term" value="F:ATP hydrolysis activity"/>
    <property type="evidence" value="ECO:0007669"/>
    <property type="project" value="InterPro"/>
</dbReference>
<keyword evidence="4" id="KW-0547">Nucleotide-binding</keyword>
<reference evidence="8 9" key="1">
    <citation type="journal article" date="2017" name="Int. J. Syst. Evol. Microbiol.">
        <title>Achromobacter aloeverae sp. nov., isolated from the root of Aloe vera (L.) Burm.f.</title>
        <authorList>
            <person name="Kuncharoen N."/>
            <person name="Muramatsu Y."/>
            <person name="Shibata C."/>
            <person name="Kamakura Y."/>
            <person name="Nakagawa Y."/>
            <person name="Tanasupawat S."/>
        </authorList>
    </citation>
    <scope>NUCLEOTIDE SEQUENCE [LARGE SCALE GENOMIC DNA]</scope>
    <source>
        <strain evidence="8 9">AVA-1</strain>
    </source>
</reference>
<evidence type="ECO:0000313" key="8">
    <source>
        <dbReference type="EMBL" id="RXN90302.1"/>
    </source>
</evidence>
<dbReference type="InterPro" id="IPR027417">
    <property type="entry name" value="P-loop_NTPase"/>
</dbReference>
<feature type="domain" description="ABC transporter" evidence="7">
    <location>
        <begin position="298"/>
        <end position="534"/>
    </location>
</feature>
<evidence type="ECO:0000259" key="7">
    <source>
        <dbReference type="PROSITE" id="PS50893"/>
    </source>
</evidence>
<keyword evidence="9" id="KW-1185">Reference proteome</keyword>
<keyword evidence="5 8" id="KW-0067">ATP-binding</keyword>
<dbReference type="RefSeq" id="WP_129150737.1">
    <property type="nucleotide sequence ID" value="NZ_JBHSDO010000014.1"/>
</dbReference>
<gene>
    <name evidence="8" type="ORF">C7R54_12350</name>
</gene>
<name>A0A4V1MS72_9BURK</name>
<dbReference type="PANTHER" id="PTHR43820">
    <property type="entry name" value="HIGH-AFFINITY BRANCHED-CHAIN AMINO ACID TRANSPORT ATP-BINDING PROTEIN LIVF"/>
    <property type="match status" value="1"/>
</dbReference>
<feature type="domain" description="ABC transporter" evidence="7">
    <location>
        <begin position="4"/>
        <end position="245"/>
    </location>
</feature>
<evidence type="ECO:0000256" key="1">
    <source>
        <dbReference type="ARBA" id="ARBA00005417"/>
    </source>
</evidence>
<dbReference type="InterPro" id="IPR052156">
    <property type="entry name" value="BCAA_Transport_ATP-bd_LivF"/>
</dbReference>
<dbReference type="InterPro" id="IPR003593">
    <property type="entry name" value="AAA+_ATPase"/>
</dbReference>
<organism evidence="8 9">
    <name type="scientific">Achromobacter aloeverae</name>
    <dbReference type="NCBI Taxonomy" id="1750518"/>
    <lineage>
        <taxon>Bacteria</taxon>
        <taxon>Pseudomonadati</taxon>
        <taxon>Pseudomonadota</taxon>
        <taxon>Betaproteobacteria</taxon>
        <taxon>Burkholderiales</taxon>
        <taxon>Alcaligenaceae</taxon>
        <taxon>Achromobacter</taxon>
    </lineage>
</organism>
<dbReference type="PANTHER" id="PTHR43820:SF4">
    <property type="entry name" value="HIGH-AFFINITY BRANCHED-CHAIN AMINO ACID TRANSPORT ATP-BINDING PROTEIN LIVF"/>
    <property type="match status" value="1"/>
</dbReference>
<keyword evidence="6" id="KW-0029">Amino-acid transport</keyword>
<comment type="caution">
    <text evidence="8">The sequence shown here is derived from an EMBL/GenBank/DDBJ whole genome shotgun (WGS) entry which is preliminary data.</text>
</comment>
<evidence type="ECO:0000256" key="4">
    <source>
        <dbReference type="ARBA" id="ARBA00022741"/>
    </source>
</evidence>
<comment type="similarity">
    <text evidence="1">Belongs to the ABC transporter superfamily.</text>
</comment>
<evidence type="ECO:0000256" key="3">
    <source>
        <dbReference type="ARBA" id="ARBA00022475"/>
    </source>
</evidence>
<dbReference type="EMBL" id="PYAL01000003">
    <property type="protein sequence ID" value="RXN90302.1"/>
    <property type="molecule type" value="Genomic_DNA"/>
</dbReference>
<protein>
    <submittedName>
        <fullName evidence="8">Branched-chain amino acid ABC transporter ATP-binding protein</fullName>
    </submittedName>
</protein>
<dbReference type="SMART" id="SM00382">
    <property type="entry name" value="AAA"/>
    <property type="match status" value="2"/>
</dbReference>
<evidence type="ECO:0000313" key="9">
    <source>
        <dbReference type="Proteomes" id="UP000290849"/>
    </source>
</evidence>
<proteinExistence type="inferred from homology"/>
<dbReference type="PROSITE" id="PS00211">
    <property type="entry name" value="ABC_TRANSPORTER_1"/>
    <property type="match status" value="1"/>
</dbReference>
<dbReference type="InterPro" id="IPR017871">
    <property type="entry name" value="ABC_transporter-like_CS"/>
</dbReference>
<dbReference type="CDD" id="cd03219">
    <property type="entry name" value="ABC_Mj1267_LivG_branched"/>
    <property type="match status" value="1"/>
</dbReference>
<dbReference type="OrthoDB" id="9776369at2"/>
<dbReference type="SUPFAM" id="SSF52540">
    <property type="entry name" value="P-loop containing nucleoside triphosphate hydrolases"/>
    <property type="match status" value="2"/>
</dbReference>
<evidence type="ECO:0000256" key="2">
    <source>
        <dbReference type="ARBA" id="ARBA00022448"/>
    </source>
</evidence>
<dbReference type="InterPro" id="IPR003439">
    <property type="entry name" value="ABC_transporter-like_ATP-bd"/>
</dbReference>
<dbReference type="Pfam" id="PF12399">
    <property type="entry name" value="BCA_ABC_TP_C"/>
    <property type="match status" value="1"/>
</dbReference>
<dbReference type="InterPro" id="IPR032823">
    <property type="entry name" value="BCA_ABC_TP_C"/>
</dbReference>
<keyword evidence="3" id="KW-1003">Cell membrane</keyword>
<dbReference type="GO" id="GO:0005524">
    <property type="term" value="F:ATP binding"/>
    <property type="evidence" value="ECO:0007669"/>
    <property type="project" value="UniProtKB-KW"/>
</dbReference>
<dbReference type="GO" id="GO:0015807">
    <property type="term" value="P:L-amino acid transport"/>
    <property type="evidence" value="ECO:0007669"/>
    <property type="project" value="TreeGrafter"/>
</dbReference>
<accession>A0A4V1MS72</accession>
<dbReference type="Pfam" id="PF00005">
    <property type="entry name" value="ABC_tran"/>
    <property type="match status" value="2"/>
</dbReference>
<keyword evidence="3" id="KW-0472">Membrane</keyword>
<dbReference type="Proteomes" id="UP000290849">
    <property type="component" value="Unassembled WGS sequence"/>
</dbReference>
<dbReference type="GO" id="GO:0015658">
    <property type="term" value="F:branched-chain amino acid transmembrane transporter activity"/>
    <property type="evidence" value="ECO:0007669"/>
    <property type="project" value="TreeGrafter"/>
</dbReference>
<dbReference type="AlphaFoldDB" id="A0A4V1MS72"/>